<evidence type="ECO:0000313" key="4">
    <source>
        <dbReference type="Proteomes" id="UP000587396"/>
    </source>
</evidence>
<dbReference type="Pfam" id="PF13286">
    <property type="entry name" value="HD_assoc"/>
    <property type="match status" value="1"/>
</dbReference>
<dbReference type="Proteomes" id="UP000587396">
    <property type="component" value="Unassembled WGS sequence"/>
</dbReference>
<dbReference type="InterPro" id="IPR003607">
    <property type="entry name" value="HD/PDEase_dom"/>
</dbReference>
<dbReference type="NCBIfam" id="TIGR01353">
    <property type="entry name" value="dGTP_triPase"/>
    <property type="match status" value="1"/>
</dbReference>
<gene>
    <name evidence="3" type="primary">dgt</name>
    <name evidence="3" type="ORF">H7313_09850</name>
</gene>
<dbReference type="PANTHER" id="PTHR11373">
    <property type="entry name" value="DEOXYNUCLEOSIDE TRIPHOSPHATE TRIPHOSPHOHYDROLASE"/>
    <property type="match status" value="1"/>
</dbReference>
<accession>A0A842JBS0</accession>
<reference evidence="3 4" key="1">
    <citation type="submission" date="2020-08" db="EMBL/GenBank/DDBJ databases">
        <authorList>
            <person name="Liu C."/>
            <person name="Sun Q."/>
        </authorList>
    </citation>
    <scope>NUCLEOTIDE SEQUENCE [LARGE SCALE GENOMIC DNA]</scope>
    <source>
        <strain evidence="3 4">N22</strain>
    </source>
</reference>
<dbReference type="RefSeq" id="WP_185905435.1">
    <property type="nucleotide sequence ID" value="NZ_JACMSE010000006.1"/>
</dbReference>
<evidence type="ECO:0000313" key="3">
    <source>
        <dbReference type="EMBL" id="MBC2889642.1"/>
    </source>
</evidence>
<dbReference type="PANTHER" id="PTHR11373:SF32">
    <property type="entry name" value="DEOXYGUANOSINETRIPHOSPHATE TRIPHOSPHOHYDROLASE"/>
    <property type="match status" value="1"/>
</dbReference>
<dbReference type="Gene3D" id="1.10.3550.10">
    <property type="entry name" value="eoxyguanosinetriphosphate triphosphohydrolase domain-like"/>
    <property type="match status" value="1"/>
</dbReference>
<dbReference type="GO" id="GO:0008832">
    <property type="term" value="F:dGTPase activity"/>
    <property type="evidence" value="ECO:0007669"/>
    <property type="project" value="TreeGrafter"/>
</dbReference>
<dbReference type="EMBL" id="JACMSE010000006">
    <property type="protein sequence ID" value="MBC2889642.1"/>
    <property type="molecule type" value="Genomic_DNA"/>
</dbReference>
<dbReference type="SMART" id="SM00471">
    <property type="entry name" value="HDc"/>
    <property type="match status" value="1"/>
</dbReference>
<dbReference type="SUPFAM" id="SSF109604">
    <property type="entry name" value="HD-domain/PDEase-like"/>
    <property type="match status" value="1"/>
</dbReference>
<evidence type="ECO:0000259" key="2">
    <source>
        <dbReference type="SMART" id="SM00471"/>
    </source>
</evidence>
<proteinExistence type="predicted"/>
<comment type="caution">
    <text evidence="3">The sequence shown here is derived from an EMBL/GenBank/DDBJ whole genome shotgun (WGS) entry which is preliminary data.</text>
</comment>
<dbReference type="InterPro" id="IPR006261">
    <property type="entry name" value="dGTPase"/>
</dbReference>
<dbReference type="InterPro" id="IPR026875">
    <property type="entry name" value="PHydrolase_assoc_dom"/>
</dbReference>
<protein>
    <submittedName>
        <fullName evidence="3">DNTP triphosphohydrolase</fullName>
    </submittedName>
</protein>
<dbReference type="Gene3D" id="1.10.3410.10">
    <property type="entry name" value="putative deoxyguanosinetriphosphate triphosphohydrolase like domain"/>
    <property type="match status" value="1"/>
</dbReference>
<dbReference type="GO" id="GO:0006203">
    <property type="term" value="P:dGTP catabolic process"/>
    <property type="evidence" value="ECO:0007669"/>
    <property type="project" value="TreeGrafter"/>
</dbReference>
<dbReference type="Gene3D" id="1.10.3210.10">
    <property type="entry name" value="Hypothetical protein af1432"/>
    <property type="match status" value="1"/>
</dbReference>
<organism evidence="3 4">
    <name type="scientific">Gordonibacter massiliensis</name>
    <name type="common">ex Traore et al. 2017</name>
    <dbReference type="NCBI Taxonomy" id="1841863"/>
    <lineage>
        <taxon>Bacteria</taxon>
        <taxon>Bacillati</taxon>
        <taxon>Actinomycetota</taxon>
        <taxon>Coriobacteriia</taxon>
        <taxon>Eggerthellales</taxon>
        <taxon>Eggerthellaceae</taxon>
        <taxon>Gordonibacter</taxon>
    </lineage>
</organism>
<keyword evidence="4" id="KW-1185">Reference proteome</keyword>
<name>A0A842JBS0_9ACTN</name>
<dbReference type="InterPro" id="IPR050135">
    <property type="entry name" value="dGTPase-like"/>
</dbReference>
<sequence length="507" mass="57728">MEWGKLLATRRLAKEEREPRCFDKFEISEFEKDYRRIVSTDAFRRLQDKTQVFPLEKSDFVRTRLTHSVEASSIAKQLGVMVYKDLKNHRIENGTFQISAEQALDVSDVLMCAGLLHDVGNPPFGHFGEAVIGQWFADNLDLKFKGVSIAERLNAQQKSDLLNFEGNAQALRTLLRRDCTCNGSGSNLTCAVLATLVKYPVDSCLFDGDSDDVKLHKPGFFHSEKNVAREVFAETGMLKPDGVVARHPLTFLLEAADDIAYATGDLEDAFKKHYFSLNEFVEYFRAEREKLLKRDGCDINEKSGELLDDLSCLIRDNDGNASDLEIFQKWIEGVRRWLMYVCAYSFTANIRKIMDGAYSNDLFDDTFHSVTIKILKGAMTEFVYDDFEIAKLELAAQTILYDLLGKFVGAVLYYDDPGYTEKRSDDELEVTTACEKIDNHANKPCFTAAHKKLCNVISESCRAEYERAKTDDENNNLYLRLRMVVDYVSGMTDSYAKSLYQELCGIY</sequence>
<dbReference type="InterPro" id="IPR006674">
    <property type="entry name" value="HD_domain"/>
</dbReference>
<keyword evidence="1 3" id="KW-0378">Hydrolase</keyword>
<dbReference type="InterPro" id="IPR027432">
    <property type="entry name" value="dGTP_triphosphohydrolase_C"/>
</dbReference>
<feature type="domain" description="HD/PDEase" evidence="2">
    <location>
        <begin position="60"/>
        <end position="271"/>
    </location>
</feature>
<dbReference type="AlphaFoldDB" id="A0A842JBS0"/>
<dbReference type="Pfam" id="PF01966">
    <property type="entry name" value="HD"/>
    <property type="match status" value="1"/>
</dbReference>
<evidence type="ECO:0000256" key="1">
    <source>
        <dbReference type="ARBA" id="ARBA00022801"/>
    </source>
</evidence>
<dbReference type="InterPro" id="IPR023293">
    <property type="entry name" value="dGTP_triP_hydro_central_sf"/>
</dbReference>